<accession>A0ABP9B489</accession>
<proteinExistence type="inferred from homology"/>
<organism evidence="5 6">
    <name type="scientific">Olivibacter ginsenosidimutans</name>
    <dbReference type="NCBI Taxonomy" id="1176537"/>
    <lineage>
        <taxon>Bacteria</taxon>
        <taxon>Pseudomonadati</taxon>
        <taxon>Bacteroidota</taxon>
        <taxon>Sphingobacteriia</taxon>
        <taxon>Sphingobacteriales</taxon>
        <taxon>Sphingobacteriaceae</taxon>
        <taxon>Olivibacter</taxon>
    </lineage>
</organism>
<dbReference type="Proteomes" id="UP001501411">
    <property type="component" value="Unassembled WGS sequence"/>
</dbReference>
<dbReference type="InterPro" id="IPR008030">
    <property type="entry name" value="NmrA-like"/>
</dbReference>
<keyword evidence="6" id="KW-1185">Reference proteome</keyword>
<evidence type="ECO:0000256" key="1">
    <source>
        <dbReference type="ARBA" id="ARBA00006328"/>
    </source>
</evidence>
<dbReference type="SUPFAM" id="SSF51735">
    <property type="entry name" value="NAD(P)-binding Rossmann-fold domains"/>
    <property type="match status" value="1"/>
</dbReference>
<dbReference type="PANTHER" id="PTHR42748:SF30">
    <property type="entry name" value="NMRA-LIKE DOMAIN-CONTAINING PROTEIN"/>
    <property type="match status" value="1"/>
</dbReference>
<keyword evidence="3" id="KW-0560">Oxidoreductase</keyword>
<name>A0ABP9B489_9SPHI</name>
<protein>
    <submittedName>
        <fullName evidence="5">NmrA family NAD(P)-binding protein</fullName>
    </submittedName>
</protein>
<gene>
    <name evidence="5" type="ORF">GCM10023231_17960</name>
</gene>
<dbReference type="Gene3D" id="3.90.25.10">
    <property type="entry name" value="UDP-galactose 4-epimerase, domain 1"/>
    <property type="match status" value="1"/>
</dbReference>
<dbReference type="Pfam" id="PF05368">
    <property type="entry name" value="NmrA"/>
    <property type="match status" value="1"/>
</dbReference>
<evidence type="ECO:0000256" key="3">
    <source>
        <dbReference type="ARBA" id="ARBA00023002"/>
    </source>
</evidence>
<evidence type="ECO:0000259" key="4">
    <source>
        <dbReference type="Pfam" id="PF05368"/>
    </source>
</evidence>
<evidence type="ECO:0000256" key="2">
    <source>
        <dbReference type="ARBA" id="ARBA00022857"/>
    </source>
</evidence>
<comment type="similarity">
    <text evidence="1">Belongs to the NmrA-type oxidoreductase family.</text>
</comment>
<evidence type="ECO:0000313" key="5">
    <source>
        <dbReference type="EMBL" id="GAA4790464.1"/>
    </source>
</evidence>
<sequence>MASHLKEQEVIKQKDKPLITIVGVLGKQGFSAARTLLESGRYRVRGITRRVNSPEAIHLTKKGAELVQLPLELGNEKEFVDAFRGSYGVFLMTPNITPPATHEMELGKQLADAAVEAGVKHIIFSSLENVANITEGKMFAPHFTDKAKIEEYIRTLPVMSSFIYMAFFYTNLIEFYPPTLKNDTLEFPIYLPKDFRAPFVDPLTATGPAVLEIFANPRRYAGKSLPVIGDILSPQEIVDTFTRVTGKKAIYRSAFTRSELLDHFPEFSTNETLVQEILGMAAYTVAYGYFKKDRDLLWSRQINPNTLSWEQFLRNMGWTGQKLSF</sequence>
<dbReference type="InterPro" id="IPR051164">
    <property type="entry name" value="NmrA-like_oxidored"/>
</dbReference>
<dbReference type="CDD" id="cd05251">
    <property type="entry name" value="NmrA_like_SDR_a"/>
    <property type="match status" value="1"/>
</dbReference>
<comment type="caution">
    <text evidence="5">The sequence shown here is derived from an EMBL/GenBank/DDBJ whole genome shotgun (WGS) entry which is preliminary data.</text>
</comment>
<evidence type="ECO:0000313" key="6">
    <source>
        <dbReference type="Proteomes" id="UP001501411"/>
    </source>
</evidence>
<dbReference type="InterPro" id="IPR036291">
    <property type="entry name" value="NAD(P)-bd_dom_sf"/>
</dbReference>
<feature type="domain" description="NmrA-like" evidence="4">
    <location>
        <begin position="16"/>
        <end position="307"/>
    </location>
</feature>
<dbReference type="EMBL" id="BAABIQ010000026">
    <property type="protein sequence ID" value="GAA4790464.1"/>
    <property type="molecule type" value="Genomic_DNA"/>
</dbReference>
<dbReference type="PANTHER" id="PTHR42748">
    <property type="entry name" value="NITROGEN METABOLITE REPRESSION PROTEIN NMRA FAMILY MEMBER"/>
    <property type="match status" value="1"/>
</dbReference>
<keyword evidence="2" id="KW-0521">NADP</keyword>
<reference evidence="6" key="1">
    <citation type="journal article" date="2019" name="Int. J. Syst. Evol. Microbiol.">
        <title>The Global Catalogue of Microorganisms (GCM) 10K type strain sequencing project: providing services to taxonomists for standard genome sequencing and annotation.</title>
        <authorList>
            <consortium name="The Broad Institute Genomics Platform"/>
            <consortium name="The Broad Institute Genome Sequencing Center for Infectious Disease"/>
            <person name="Wu L."/>
            <person name="Ma J."/>
        </authorList>
    </citation>
    <scope>NUCLEOTIDE SEQUENCE [LARGE SCALE GENOMIC DNA]</scope>
    <source>
        <strain evidence="6">JCM 18200</strain>
    </source>
</reference>
<dbReference type="Gene3D" id="3.40.50.720">
    <property type="entry name" value="NAD(P)-binding Rossmann-like Domain"/>
    <property type="match status" value="1"/>
</dbReference>
<dbReference type="RefSeq" id="WP_345231424.1">
    <property type="nucleotide sequence ID" value="NZ_BAABIQ010000026.1"/>
</dbReference>